<dbReference type="InterPro" id="IPR035451">
    <property type="entry name" value="Ada-like_dom_sf"/>
</dbReference>
<comment type="catalytic activity">
    <reaction evidence="9">
        <text>a 6-O-methyl-2'-deoxyguanosine in DNA + L-cysteinyl-[protein] = S-methyl-L-cysteinyl-[protein] + a 2'-deoxyguanosine in DNA</text>
        <dbReference type="Rhea" id="RHEA:24000"/>
        <dbReference type="Rhea" id="RHEA-COMP:10131"/>
        <dbReference type="Rhea" id="RHEA-COMP:10132"/>
        <dbReference type="Rhea" id="RHEA-COMP:11367"/>
        <dbReference type="Rhea" id="RHEA-COMP:11368"/>
        <dbReference type="ChEBI" id="CHEBI:29950"/>
        <dbReference type="ChEBI" id="CHEBI:82612"/>
        <dbReference type="ChEBI" id="CHEBI:85445"/>
        <dbReference type="ChEBI" id="CHEBI:85448"/>
        <dbReference type="EC" id="2.1.1.63"/>
    </reaction>
</comment>
<evidence type="ECO:0000313" key="14">
    <source>
        <dbReference type="Proteomes" id="UP000196086"/>
    </source>
</evidence>
<organism evidence="13 14">
    <name type="scientific">Acetobacter cibinongensis</name>
    <dbReference type="NCBI Taxonomy" id="146475"/>
    <lineage>
        <taxon>Bacteria</taxon>
        <taxon>Pseudomonadati</taxon>
        <taxon>Pseudomonadota</taxon>
        <taxon>Alphaproteobacteria</taxon>
        <taxon>Acetobacterales</taxon>
        <taxon>Acetobacteraceae</taxon>
        <taxon>Acetobacter</taxon>
    </lineage>
</organism>
<dbReference type="GO" id="GO:0032259">
    <property type="term" value="P:methylation"/>
    <property type="evidence" value="ECO:0007669"/>
    <property type="project" value="UniProtKB-KW"/>
</dbReference>
<evidence type="ECO:0000256" key="8">
    <source>
        <dbReference type="ARBA" id="ARBA00023204"/>
    </source>
</evidence>
<proteinExistence type="predicted"/>
<dbReference type="PIRSF" id="PIRSF000409">
    <property type="entry name" value="Ada"/>
    <property type="match status" value="1"/>
</dbReference>
<keyword evidence="11" id="KW-0862">Zinc</keyword>
<keyword evidence="7" id="KW-0804">Transcription</keyword>
<protein>
    <submittedName>
        <fullName evidence="13">6-O-methylguanine DNA methyltransferase</fullName>
    </submittedName>
</protein>
<keyword evidence="2 13" id="KW-0489">Methyltransferase</keyword>
<dbReference type="AlphaFoldDB" id="A0A1Z5YWQ5"/>
<dbReference type="NCBIfam" id="NF011964">
    <property type="entry name" value="PRK15435.1"/>
    <property type="match status" value="1"/>
</dbReference>
<feature type="binding site" evidence="11">
    <location>
        <position position="42"/>
    </location>
    <ligand>
        <name>Zn(2+)</name>
        <dbReference type="ChEBI" id="CHEBI:29105"/>
    </ligand>
</feature>
<dbReference type="InterPro" id="IPR036631">
    <property type="entry name" value="MGMT_N_sf"/>
</dbReference>
<dbReference type="InterPro" id="IPR036388">
    <property type="entry name" value="WH-like_DNA-bd_sf"/>
</dbReference>
<dbReference type="FunFam" id="1.10.10.10:FF:000410">
    <property type="entry name" value="ADA regulatory protein, putative"/>
    <property type="match status" value="1"/>
</dbReference>
<dbReference type="Pfam" id="PF12833">
    <property type="entry name" value="HTH_18"/>
    <property type="match status" value="1"/>
</dbReference>
<evidence type="ECO:0000256" key="3">
    <source>
        <dbReference type="ARBA" id="ARBA00022679"/>
    </source>
</evidence>
<dbReference type="Gene3D" id="3.40.10.10">
    <property type="entry name" value="DNA Methylphosphotriester Repair Domain"/>
    <property type="match status" value="1"/>
</dbReference>
<dbReference type="GO" id="GO:0008270">
    <property type="term" value="F:zinc ion binding"/>
    <property type="evidence" value="ECO:0007669"/>
    <property type="project" value="InterPro"/>
</dbReference>
<feature type="binding site" evidence="11">
    <location>
        <position position="73"/>
    </location>
    <ligand>
        <name>Zn(2+)</name>
        <dbReference type="ChEBI" id="CHEBI:29105"/>
    </ligand>
</feature>
<comment type="caution">
    <text evidence="13">The sequence shown here is derived from an EMBL/GenBank/DDBJ whole genome shotgun (WGS) entry which is preliminary data.</text>
</comment>
<keyword evidence="4" id="KW-0227">DNA damage</keyword>
<feature type="binding site" evidence="11">
    <location>
        <position position="46"/>
    </location>
    <ligand>
        <name>Zn(2+)</name>
        <dbReference type="ChEBI" id="CHEBI:29105"/>
    </ligand>
</feature>
<name>A0A1Z5YWQ5_9PROT</name>
<evidence type="ECO:0000256" key="9">
    <source>
        <dbReference type="ARBA" id="ARBA00049348"/>
    </source>
</evidence>
<dbReference type="InterPro" id="IPR018060">
    <property type="entry name" value="HTH_AraC"/>
</dbReference>
<gene>
    <name evidence="13" type="ORF">HK14_01405</name>
</gene>
<dbReference type="InterPro" id="IPR004026">
    <property type="entry name" value="Ada_DNA_repair_Zn-bd"/>
</dbReference>
<feature type="binding site" evidence="11">
    <location>
        <position position="76"/>
    </location>
    <ligand>
        <name>Zn(2+)</name>
        <dbReference type="ChEBI" id="CHEBI:29105"/>
    </ligand>
</feature>
<accession>A0A1Z5YWQ5</accession>
<dbReference type="SUPFAM" id="SSF53155">
    <property type="entry name" value="Methylated DNA-protein cysteine methyltransferase domain"/>
    <property type="match status" value="1"/>
</dbReference>
<dbReference type="InterPro" id="IPR016221">
    <property type="entry name" value="Bifunct_regulatory_prot_Ada"/>
</dbReference>
<dbReference type="CDD" id="cd06445">
    <property type="entry name" value="ATase"/>
    <property type="match status" value="1"/>
</dbReference>
<dbReference type="SUPFAM" id="SSF46767">
    <property type="entry name" value="Methylated DNA-protein cysteine methyltransferase, C-terminal domain"/>
    <property type="match status" value="1"/>
</dbReference>
<dbReference type="PROSITE" id="PS01124">
    <property type="entry name" value="HTH_ARAC_FAMILY_2"/>
    <property type="match status" value="1"/>
</dbReference>
<dbReference type="RefSeq" id="WP_086650623.1">
    <property type="nucleotide sequence ID" value="NZ_JOMQ01000011.1"/>
</dbReference>
<dbReference type="NCBIfam" id="TIGR00589">
    <property type="entry name" value="ogt"/>
    <property type="match status" value="1"/>
</dbReference>
<dbReference type="Gene3D" id="1.10.10.60">
    <property type="entry name" value="Homeodomain-like"/>
    <property type="match status" value="1"/>
</dbReference>
<evidence type="ECO:0000256" key="5">
    <source>
        <dbReference type="ARBA" id="ARBA00023015"/>
    </source>
</evidence>
<keyword evidence="8" id="KW-0234">DNA repair</keyword>
<evidence type="ECO:0000256" key="10">
    <source>
        <dbReference type="PIRSR" id="PIRSR000409-1"/>
    </source>
</evidence>
<dbReference type="SMART" id="SM00342">
    <property type="entry name" value="HTH_ARAC"/>
    <property type="match status" value="1"/>
</dbReference>
<dbReference type="GO" id="GO:0006281">
    <property type="term" value="P:DNA repair"/>
    <property type="evidence" value="ECO:0007669"/>
    <property type="project" value="UniProtKB-KW"/>
</dbReference>
<dbReference type="InterPro" id="IPR036217">
    <property type="entry name" value="MethylDNA_cys_MeTrfase_DNAb"/>
</dbReference>
<evidence type="ECO:0000259" key="12">
    <source>
        <dbReference type="PROSITE" id="PS01124"/>
    </source>
</evidence>
<evidence type="ECO:0000256" key="2">
    <source>
        <dbReference type="ARBA" id="ARBA00022603"/>
    </source>
</evidence>
<reference evidence="13 14" key="1">
    <citation type="submission" date="2014-06" db="EMBL/GenBank/DDBJ databases">
        <authorList>
            <person name="Ju J."/>
            <person name="Zhang J."/>
        </authorList>
    </citation>
    <scope>NUCLEOTIDE SEQUENCE [LARGE SCALE GENOMIC DNA]</scope>
    <source>
        <strain evidence="13 14">DsW_47</strain>
    </source>
</reference>
<keyword evidence="5" id="KW-0805">Transcription regulation</keyword>
<dbReference type="SUPFAM" id="SSF57884">
    <property type="entry name" value="Ada DNA repair protein, N-terminal domain (N-Ada 10)"/>
    <property type="match status" value="1"/>
</dbReference>
<dbReference type="Proteomes" id="UP000196086">
    <property type="component" value="Unassembled WGS sequence"/>
</dbReference>
<dbReference type="Gene3D" id="1.10.10.10">
    <property type="entry name" value="Winged helix-like DNA-binding domain superfamily/Winged helix DNA-binding domain"/>
    <property type="match status" value="1"/>
</dbReference>
<dbReference type="Pfam" id="PF02805">
    <property type="entry name" value="Ada_Zn_binding"/>
    <property type="match status" value="1"/>
</dbReference>
<sequence>MTKSGKKSQNIVHDPRWQKIVDRDKAADGQFWYSVSTTGIYCRPSCPSRTPKPENVTLYDTLEAARLSDCRPCKRCNPEGCSTDATNAVLIEQACRLIEASETSPSLNELANAVELSPGYFHRLFKAQTGLTPKSYANAHRARKVRDGLAQGSKITDAVYDAGFQSNGRFYAQSSAMLGMTPSRYRDGGPHEVLHFAVAECSLGSVLVASSEKGVASIVLGDDPDALVRDLQDRFPKAELVGADADYEQSIAQVISFIEDPNRGLDLPLDVRGTAFQQRVWQALRQIPAGETATYAEVARRIGQPAATRAVASACAANHIAVAIPCHRVIRTDGSLSGYRWGVERKRTLLSREAGTK</sequence>
<evidence type="ECO:0000256" key="7">
    <source>
        <dbReference type="ARBA" id="ARBA00023163"/>
    </source>
</evidence>
<keyword evidence="6" id="KW-0010">Activator</keyword>
<keyword evidence="3 13" id="KW-0808">Transferase</keyword>
<dbReference type="SUPFAM" id="SSF46689">
    <property type="entry name" value="Homeodomain-like"/>
    <property type="match status" value="1"/>
</dbReference>
<dbReference type="Gene3D" id="3.30.160.70">
    <property type="entry name" value="Methylated DNA-protein cysteine methyltransferase domain"/>
    <property type="match status" value="1"/>
</dbReference>
<evidence type="ECO:0000256" key="11">
    <source>
        <dbReference type="PIRSR" id="PIRSR000409-3"/>
    </source>
</evidence>
<evidence type="ECO:0000313" key="13">
    <source>
        <dbReference type="EMBL" id="OUJ03614.1"/>
    </source>
</evidence>
<feature type="active site" description="Nucleophile; methyl group acceptor from either O6-methylguanine or O4-methylthymine" evidence="10">
    <location>
        <position position="326"/>
    </location>
</feature>
<dbReference type="InterPro" id="IPR001497">
    <property type="entry name" value="MethylDNA_cys_MeTrfase_AS"/>
</dbReference>
<dbReference type="GO" id="GO:0003700">
    <property type="term" value="F:DNA-binding transcription factor activity"/>
    <property type="evidence" value="ECO:0007669"/>
    <property type="project" value="InterPro"/>
</dbReference>
<dbReference type="Pfam" id="PF01035">
    <property type="entry name" value="DNA_binding_1"/>
    <property type="match status" value="1"/>
</dbReference>
<feature type="active site" description="Nucleophile; methyl group acceptor from methylphosphotriester" evidence="10">
    <location>
        <position position="42"/>
    </location>
</feature>
<evidence type="ECO:0000256" key="1">
    <source>
        <dbReference type="ARBA" id="ARBA00001286"/>
    </source>
</evidence>
<feature type="domain" description="HTH araC/xylS-type" evidence="12">
    <location>
        <begin position="92"/>
        <end position="188"/>
    </location>
</feature>
<dbReference type="GO" id="GO:0003908">
    <property type="term" value="F:methylated-DNA-[protein]-cysteine S-methyltransferase activity"/>
    <property type="evidence" value="ECO:0007669"/>
    <property type="project" value="UniProtKB-EC"/>
</dbReference>
<dbReference type="PANTHER" id="PTHR10815:SF14">
    <property type="entry name" value="BIFUNCTIONAL TRANSCRIPTIONAL ACTIVATOR_DNA REPAIR ENZYME ADA"/>
    <property type="match status" value="1"/>
</dbReference>
<comment type="cofactor">
    <cofactor evidence="11">
        <name>Zn(2+)</name>
        <dbReference type="ChEBI" id="CHEBI:29105"/>
    </cofactor>
    <text evidence="11">Binds 1 zinc ion per subunit.</text>
</comment>
<keyword evidence="11" id="KW-0479">Metal-binding</keyword>
<evidence type="ECO:0000256" key="4">
    <source>
        <dbReference type="ARBA" id="ARBA00022763"/>
    </source>
</evidence>
<dbReference type="PROSITE" id="PS00374">
    <property type="entry name" value="MGMT"/>
    <property type="match status" value="1"/>
</dbReference>
<dbReference type="InterPro" id="IPR014048">
    <property type="entry name" value="MethylDNA_cys_MeTrfase_DNA-bd"/>
</dbReference>
<evidence type="ECO:0000256" key="6">
    <source>
        <dbReference type="ARBA" id="ARBA00023159"/>
    </source>
</evidence>
<dbReference type="OrthoDB" id="9802228at2"/>
<dbReference type="GO" id="GO:0043565">
    <property type="term" value="F:sequence-specific DNA binding"/>
    <property type="evidence" value="ECO:0007669"/>
    <property type="project" value="InterPro"/>
</dbReference>
<comment type="catalytic activity">
    <reaction evidence="1">
        <text>a 4-O-methyl-thymidine in DNA + L-cysteinyl-[protein] = a thymidine in DNA + S-methyl-L-cysteinyl-[protein]</text>
        <dbReference type="Rhea" id="RHEA:53428"/>
        <dbReference type="Rhea" id="RHEA-COMP:10131"/>
        <dbReference type="Rhea" id="RHEA-COMP:10132"/>
        <dbReference type="Rhea" id="RHEA-COMP:13555"/>
        <dbReference type="Rhea" id="RHEA-COMP:13556"/>
        <dbReference type="ChEBI" id="CHEBI:29950"/>
        <dbReference type="ChEBI" id="CHEBI:82612"/>
        <dbReference type="ChEBI" id="CHEBI:137386"/>
        <dbReference type="ChEBI" id="CHEBI:137387"/>
        <dbReference type="EC" id="2.1.1.63"/>
    </reaction>
</comment>
<dbReference type="PANTHER" id="PTHR10815">
    <property type="entry name" value="METHYLATED-DNA--PROTEIN-CYSTEINE METHYLTRANSFERASE"/>
    <property type="match status" value="1"/>
</dbReference>
<dbReference type="InterPro" id="IPR009057">
    <property type="entry name" value="Homeodomain-like_sf"/>
</dbReference>
<dbReference type="EMBL" id="JOMQ01000011">
    <property type="protein sequence ID" value="OUJ03614.1"/>
    <property type="molecule type" value="Genomic_DNA"/>
</dbReference>